<dbReference type="Proteomes" id="UP000272729">
    <property type="component" value="Unassembled WGS sequence"/>
</dbReference>
<reference evidence="2 3" key="1">
    <citation type="submission" date="2018-10" db="EMBL/GenBank/DDBJ databases">
        <title>Sequencing the genomes of 1000 actinobacteria strains.</title>
        <authorList>
            <person name="Klenk H.-P."/>
        </authorList>
    </citation>
    <scope>NUCLEOTIDE SEQUENCE [LARGE SCALE GENOMIC DNA]</scope>
    <source>
        <strain evidence="2 3">DSM 43911</strain>
    </source>
</reference>
<evidence type="ECO:0000313" key="3">
    <source>
        <dbReference type="Proteomes" id="UP000272729"/>
    </source>
</evidence>
<organism evidence="2 3">
    <name type="scientific">Saccharothrix variisporea</name>
    <dbReference type="NCBI Taxonomy" id="543527"/>
    <lineage>
        <taxon>Bacteria</taxon>
        <taxon>Bacillati</taxon>
        <taxon>Actinomycetota</taxon>
        <taxon>Actinomycetes</taxon>
        <taxon>Pseudonocardiales</taxon>
        <taxon>Pseudonocardiaceae</taxon>
        <taxon>Saccharothrix</taxon>
    </lineage>
</organism>
<keyword evidence="3" id="KW-1185">Reference proteome</keyword>
<evidence type="ECO:0000313" key="2">
    <source>
        <dbReference type="EMBL" id="RKT75038.1"/>
    </source>
</evidence>
<protein>
    <submittedName>
        <fullName evidence="2">Uncharacterized protein</fullName>
    </submittedName>
</protein>
<gene>
    <name evidence="2" type="ORF">DFJ66_8415</name>
</gene>
<accession>A0A495XTM2</accession>
<comment type="caution">
    <text evidence="2">The sequence shown here is derived from an EMBL/GenBank/DDBJ whole genome shotgun (WGS) entry which is preliminary data.</text>
</comment>
<evidence type="ECO:0000256" key="1">
    <source>
        <dbReference type="SAM" id="SignalP"/>
    </source>
</evidence>
<dbReference type="EMBL" id="RBXR01000001">
    <property type="protein sequence ID" value="RKT75038.1"/>
    <property type="molecule type" value="Genomic_DNA"/>
</dbReference>
<feature type="chain" id="PRO_5019807403" evidence="1">
    <location>
        <begin position="25"/>
        <end position="147"/>
    </location>
</feature>
<sequence length="147" mass="16055">MKSTFLLRLAGLLGAALVAGAVTAAPAQATLGPAQPIDIQLRGYSSTGIETQVGRMVGTIRFDDGNTLYRIDATMYRQSSYVDTKLRIEVNGATHQNFYQSGTISADFPYPGVVQNVRLVFEGLYYDGATNRVKTITRSAFYDNPYN</sequence>
<dbReference type="AlphaFoldDB" id="A0A495XTM2"/>
<proteinExistence type="predicted"/>
<dbReference type="RefSeq" id="WP_121230268.1">
    <property type="nucleotide sequence ID" value="NZ_JBIUBA010000026.1"/>
</dbReference>
<dbReference type="OrthoDB" id="3690244at2"/>
<feature type="signal peptide" evidence="1">
    <location>
        <begin position="1"/>
        <end position="24"/>
    </location>
</feature>
<name>A0A495XTM2_9PSEU</name>
<keyword evidence="1" id="KW-0732">Signal</keyword>